<evidence type="ECO:0000256" key="1">
    <source>
        <dbReference type="SAM" id="MobiDB-lite"/>
    </source>
</evidence>
<dbReference type="RefSeq" id="WP_381209761.1">
    <property type="nucleotide sequence ID" value="NZ_JBHSPC010000032.1"/>
</dbReference>
<feature type="region of interest" description="Disordered" evidence="1">
    <location>
        <begin position="227"/>
        <end position="248"/>
    </location>
</feature>
<dbReference type="Proteomes" id="UP001596183">
    <property type="component" value="Unassembled WGS sequence"/>
</dbReference>
<dbReference type="PANTHER" id="PTHR30461">
    <property type="entry name" value="DNA-INVERTASE FROM LAMBDOID PROPHAGE"/>
    <property type="match status" value="1"/>
</dbReference>
<dbReference type="CDD" id="cd00338">
    <property type="entry name" value="Ser_Recombinase"/>
    <property type="match status" value="1"/>
</dbReference>
<dbReference type="InterPro" id="IPR011109">
    <property type="entry name" value="DNA_bind_recombinase_dom"/>
</dbReference>
<evidence type="ECO:0000313" key="3">
    <source>
        <dbReference type="EMBL" id="MFC5670815.1"/>
    </source>
</evidence>
<dbReference type="PROSITE" id="PS51737">
    <property type="entry name" value="RECOMBINASE_DNA_BIND"/>
    <property type="match status" value="1"/>
</dbReference>
<dbReference type="SMART" id="SM00857">
    <property type="entry name" value="Resolvase"/>
    <property type="match status" value="1"/>
</dbReference>
<name>A0ABW0XJQ4_9ACTN</name>
<evidence type="ECO:0000313" key="4">
    <source>
        <dbReference type="Proteomes" id="UP001596183"/>
    </source>
</evidence>
<dbReference type="Pfam" id="PF00239">
    <property type="entry name" value="Resolvase"/>
    <property type="match status" value="1"/>
</dbReference>
<sequence>MTALVAQLRILIFLYARISEDPREQRRGVGRQMKDLRRWAADDLGGEIAGEWTENDVSAHTGEERPEYDAMMAAALAAARQPGVRVIIGAYHPSRLWRRRVERAQAIEDLRAVKAFVAFESGGYFNMAKASDRSQLANLGESDTAESEVKSERVARAALERAEEGRANGPVAYGWRRVYEHDDAGRVIGFRDVEHLEQAAVVREIVKRLLSGDSVIAVTLDLNERGIPAPGAGQKRKRRALGQTEDGQRWSKSSVKKIAARKVNVAIRSYKGADYPAAWPALISEEQHARITDLFAERAGGSERPGQRMHLLSWGEVCTCGPCGGPISVAMRGNSKRGIKRPTYVCAEKGCVGRNEEALDRHIESIAVEILADPEAADIFKGDTSGALAAIERAEALRLRQSEAADDYADGAITREMMRRITQKLSRQIEEARAEARRLQPIDLTALDGLMGEQAREKWPALTVQQKRRALEALKFRARIHPSSRRGPGFDHTTVELGWHGRELPS</sequence>
<dbReference type="EMBL" id="JBHSPC010000032">
    <property type="protein sequence ID" value="MFC5670815.1"/>
    <property type="molecule type" value="Genomic_DNA"/>
</dbReference>
<dbReference type="PANTHER" id="PTHR30461:SF23">
    <property type="entry name" value="DNA RECOMBINASE-RELATED"/>
    <property type="match status" value="1"/>
</dbReference>
<proteinExistence type="predicted"/>
<dbReference type="Gene3D" id="3.90.1750.20">
    <property type="entry name" value="Putative Large Serine Recombinase, Chain B, Domain 2"/>
    <property type="match status" value="1"/>
</dbReference>
<dbReference type="InterPro" id="IPR038109">
    <property type="entry name" value="DNA_bind_recomb_sf"/>
</dbReference>
<dbReference type="Gene3D" id="3.40.50.1390">
    <property type="entry name" value="Resolvase, N-terminal catalytic domain"/>
    <property type="match status" value="1"/>
</dbReference>
<dbReference type="InterPro" id="IPR006119">
    <property type="entry name" value="Resolv_N"/>
</dbReference>
<organism evidence="3 4">
    <name type="scientific">Streptomyces incanus</name>
    <dbReference type="NCBI Taxonomy" id="887453"/>
    <lineage>
        <taxon>Bacteria</taxon>
        <taxon>Bacillati</taxon>
        <taxon>Actinomycetota</taxon>
        <taxon>Actinomycetes</taxon>
        <taxon>Kitasatosporales</taxon>
        <taxon>Streptomycetaceae</taxon>
        <taxon>Streptomyces</taxon>
    </lineage>
</organism>
<feature type="region of interest" description="Disordered" evidence="1">
    <location>
        <begin position="484"/>
        <end position="506"/>
    </location>
</feature>
<dbReference type="SUPFAM" id="SSF53041">
    <property type="entry name" value="Resolvase-like"/>
    <property type="match status" value="1"/>
</dbReference>
<comment type="caution">
    <text evidence="3">The sequence shown here is derived from an EMBL/GenBank/DDBJ whole genome shotgun (WGS) entry which is preliminary data.</text>
</comment>
<evidence type="ECO:0000259" key="2">
    <source>
        <dbReference type="PROSITE" id="PS51737"/>
    </source>
</evidence>
<feature type="domain" description="Recombinase" evidence="2">
    <location>
        <begin position="172"/>
        <end position="301"/>
    </location>
</feature>
<accession>A0ABW0XJQ4</accession>
<keyword evidence="4" id="KW-1185">Reference proteome</keyword>
<dbReference type="Pfam" id="PF07508">
    <property type="entry name" value="Recombinase"/>
    <property type="match status" value="1"/>
</dbReference>
<gene>
    <name evidence="3" type="ORF">ACFP2V_12040</name>
</gene>
<protein>
    <submittedName>
        <fullName evidence="3">Recombinase family protein</fullName>
    </submittedName>
</protein>
<dbReference type="InterPro" id="IPR050639">
    <property type="entry name" value="SSR_resolvase"/>
</dbReference>
<reference evidence="4" key="1">
    <citation type="journal article" date="2019" name="Int. J. Syst. Evol. Microbiol.">
        <title>The Global Catalogue of Microorganisms (GCM) 10K type strain sequencing project: providing services to taxonomists for standard genome sequencing and annotation.</title>
        <authorList>
            <consortium name="The Broad Institute Genomics Platform"/>
            <consortium name="The Broad Institute Genome Sequencing Center for Infectious Disease"/>
            <person name="Wu L."/>
            <person name="Ma J."/>
        </authorList>
    </citation>
    <scope>NUCLEOTIDE SEQUENCE [LARGE SCALE GENOMIC DNA]</scope>
    <source>
        <strain evidence="4">JCM 13852</strain>
    </source>
</reference>
<dbReference type="InterPro" id="IPR036162">
    <property type="entry name" value="Resolvase-like_N_sf"/>
</dbReference>